<dbReference type="AlphaFoldDB" id="A0A4P2PTP4"/>
<proteinExistence type="predicted"/>
<sequence length="275" mass="28733">MRSLMFTLLLPLAYGCAPDAPRKEESFASRAHIMPSGDGHSPSSLHSNGIVPNGIVPNGIAPNGIAPNGIVPNALRPDRIPSSALRSLKDEGPGGTLSRTFVKYAVGCAFDPSQTFTFRWSGGTEEYKGALGLAPEWADGPLSPAKQRWVSACIAARTNRLGVPVMISMRSPAPPGLAAGEGERRAFSHKEGAFWGNLFEERPALYACHVPESIEHARSKGRSCATGLDTGSGVAGCGLIQPMGDCSSICTSAGDPEMGYVACGGSTEVITTFVD</sequence>
<evidence type="ECO:0000313" key="1">
    <source>
        <dbReference type="EMBL" id="AUX19928.1"/>
    </source>
</evidence>
<accession>A0A4P2PTP4</accession>
<protein>
    <submittedName>
        <fullName evidence="1">Uncharacterized protein</fullName>
    </submittedName>
</protein>
<dbReference type="Proteomes" id="UP000295781">
    <property type="component" value="Chromosome"/>
</dbReference>
<evidence type="ECO:0000313" key="2">
    <source>
        <dbReference type="Proteomes" id="UP000295781"/>
    </source>
</evidence>
<dbReference type="EMBL" id="CP012670">
    <property type="protein sequence ID" value="AUX19928.1"/>
    <property type="molecule type" value="Genomic_DNA"/>
</dbReference>
<name>A0A4P2PTP4_SORCE</name>
<organism evidence="1 2">
    <name type="scientific">Sorangium cellulosum</name>
    <name type="common">Polyangium cellulosum</name>
    <dbReference type="NCBI Taxonomy" id="56"/>
    <lineage>
        <taxon>Bacteria</taxon>
        <taxon>Pseudomonadati</taxon>
        <taxon>Myxococcota</taxon>
        <taxon>Polyangia</taxon>
        <taxon>Polyangiales</taxon>
        <taxon>Polyangiaceae</taxon>
        <taxon>Sorangium</taxon>
    </lineage>
</organism>
<dbReference type="PROSITE" id="PS51257">
    <property type="entry name" value="PROKAR_LIPOPROTEIN"/>
    <property type="match status" value="1"/>
</dbReference>
<reference evidence="1 2" key="1">
    <citation type="submission" date="2015-09" db="EMBL/GenBank/DDBJ databases">
        <title>Sorangium comparison.</title>
        <authorList>
            <person name="Zaburannyi N."/>
            <person name="Bunk B."/>
            <person name="Overmann J."/>
            <person name="Mueller R."/>
        </authorList>
    </citation>
    <scope>NUCLEOTIDE SEQUENCE [LARGE SCALE GENOMIC DNA]</scope>
    <source>
        <strain evidence="1 2">So ceGT47</strain>
    </source>
</reference>
<gene>
    <name evidence="1" type="ORF">SOCEGT47_003820</name>
</gene>